<organism evidence="1 2">
    <name type="scientific">Linderina macrospora</name>
    <dbReference type="NCBI Taxonomy" id="4868"/>
    <lineage>
        <taxon>Eukaryota</taxon>
        <taxon>Fungi</taxon>
        <taxon>Fungi incertae sedis</taxon>
        <taxon>Zoopagomycota</taxon>
        <taxon>Kickxellomycotina</taxon>
        <taxon>Kickxellomycetes</taxon>
        <taxon>Kickxellales</taxon>
        <taxon>Kickxellaceae</taxon>
        <taxon>Linderina</taxon>
    </lineage>
</organism>
<accession>A0ACC1JDC2</accession>
<evidence type="ECO:0000313" key="1">
    <source>
        <dbReference type="EMBL" id="KAJ1948391.1"/>
    </source>
</evidence>
<proteinExistence type="predicted"/>
<sequence>MSPGRNDYKVFQSHHGVGSASDSSNPFDSAFGFSEAEVWNLVCNHVEQHAFGKTLTYQTQLKKELVAYMFKNIDWSTYGTKQYCFNTRSVMRFLESIEGYDSLVQIQGSILDHQMRLRETLDTNTLHITEPYRFKHLIEGPMLEFLTRREFHFGNPSTMGTLEAEFRAQGIEFLSHSAFRDVPFKVHDEALTCMVPMCLSVDQSRIMECSPRGLCLESTFCQLYQAGYLALINGHVCITNNESFEALLAILHSRCPNPGHSIWTLSPALYDTGIHNGDLIKFARFMDNHLRSRAEFPLTHPIETYMCFISALLTPLRYQGCTVHMEPKPADGGMLDIIIMRDVPIDPHADPVQEQRKLPQIVIKVQMPIQPEFIKPNYEIPVDHRKNAFNQAVKTSKSILMAMRMRRLNFQPPGVPLHTFITLSFMYNRFFLCATRYIGNSGQPMTSSWKAYPYDENDTRGVTSSRIGYNIHKGHLIASTFLS</sequence>
<name>A0ACC1JDC2_9FUNG</name>
<dbReference type="Proteomes" id="UP001150603">
    <property type="component" value="Unassembled WGS sequence"/>
</dbReference>
<reference evidence="1" key="1">
    <citation type="submission" date="2022-07" db="EMBL/GenBank/DDBJ databases">
        <title>Phylogenomic reconstructions and comparative analyses of Kickxellomycotina fungi.</title>
        <authorList>
            <person name="Reynolds N.K."/>
            <person name="Stajich J.E."/>
            <person name="Barry K."/>
            <person name="Grigoriev I.V."/>
            <person name="Crous P."/>
            <person name="Smith M.E."/>
        </authorList>
    </citation>
    <scope>NUCLEOTIDE SEQUENCE</scope>
    <source>
        <strain evidence="1">NRRL 5244</strain>
    </source>
</reference>
<gene>
    <name evidence="1" type="ORF">FBU59_001616</name>
</gene>
<evidence type="ECO:0000313" key="2">
    <source>
        <dbReference type="Proteomes" id="UP001150603"/>
    </source>
</evidence>
<protein>
    <submittedName>
        <fullName evidence="1">Uncharacterized protein</fullName>
    </submittedName>
</protein>
<keyword evidence="2" id="KW-1185">Reference proteome</keyword>
<dbReference type="EMBL" id="JANBPW010000750">
    <property type="protein sequence ID" value="KAJ1948391.1"/>
    <property type="molecule type" value="Genomic_DNA"/>
</dbReference>
<comment type="caution">
    <text evidence="1">The sequence shown here is derived from an EMBL/GenBank/DDBJ whole genome shotgun (WGS) entry which is preliminary data.</text>
</comment>